<sequence length="565" mass="57943">MKKRSEKLGTKGNLLFGLIAMLTLLSWATSCFAADFMVKWAPNSESDLAGYKVYYKAGDTFDSYGAVLAAEVTTISATPTARINGLDASKSYSFAVTAYNQSGLESGFSNPVTIKESVSPTVSITSPSTSNVSGSVLINAEASDENSGMSKVEFYINNSLVFTDNEAPYQFDWDTLAISTGAYTITAKAYDLAGNKAEASASVNVVNDIAAPTVSITSPSNNSTISGSVKVESSASDDVAVSKVEFYANGEISAVVNFPPYSYNWNTANSTNGSVTLIAKAYDAKGNVGQSTVYVTVNNIATQPAPAPESTPAPDTAAPVVTVFTMPSTSTALNVAINSLTATDAIGVTGYLVSESSVAPAASASGWSSSAPTMYSFTSQGSKTLYAWAKDAAGNVSSNLSRTVTVTLPDTTAPVVGINQVTSPTTATSQTLSGSATDNVGVASVTVQIGSATPYAASLNGNSWSFSLANLPIGANEITVRATDASGNSASAKTSIVVETQPATLNIADATLAMQVSVGKIKPSTSQKSRLDVAPVINGKSSPNGKVDTGDAIVILSQVVGKIVL</sequence>
<feature type="signal peptide" evidence="1">
    <location>
        <begin position="1"/>
        <end position="33"/>
    </location>
</feature>
<dbReference type="Pfam" id="PF00041">
    <property type="entry name" value="fn3"/>
    <property type="match status" value="1"/>
</dbReference>
<feature type="domain" description="Fibronectin type-III" evidence="2">
    <location>
        <begin position="20"/>
        <end position="121"/>
    </location>
</feature>
<dbReference type="PROSITE" id="PS51257">
    <property type="entry name" value="PROKAR_LIPOPROTEIN"/>
    <property type="match status" value="1"/>
</dbReference>
<gene>
    <name evidence="3" type="ORF">KI809_00170</name>
</gene>
<accession>A0AAW4KVM9</accession>
<dbReference type="InterPro" id="IPR003961">
    <property type="entry name" value="FN3_dom"/>
</dbReference>
<evidence type="ECO:0000313" key="4">
    <source>
        <dbReference type="Proteomes" id="UP000811899"/>
    </source>
</evidence>
<dbReference type="AlphaFoldDB" id="A0AAW4KVM9"/>
<dbReference type="InterPro" id="IPR036116">
    <property type="entry name" value="FN3_sf"/>
</dbReference>
<protein>
    <submittedName>
        <fullName evidence="3">Fibronectin type III domain-containing protein</fullName>
    </submittedName>
</protein>
<evidence type="ECO:0000313" key="3">
    <source>
        <dbReference type="EMBL" id="MBT0662704.1"/>
    </source>
</evidence>
<dbReference type="PROSITE" id="PS50853">
    <property type="entry name" value="FN3"/>
    <property type="match status" value="1"/>
</dbReference>
<evidence type="ECO:0000259" key="2">
    <source>
        <dbReference type="PROSITE" id="PS50853"/>
    </source>
</evidence>
<keyword evidence="1" id="KW-0732">Signal</keyword>
<organism evidence="3 4">
    <name type="scientific">Geoanaerobacter pelophilus</name>
    <dbReference type="NCBI Taxonomy" id="60036"/>
    <lineage>
        <taxon>Bacteria</taxon>
        <taxon>Pseudomonadati</taxon>
        <taxon>Thermodesulfobacteriota</taxon>
        <taxon>Desulfuromonadia</taxon>
        <taxon>Geobacterales</taxon>
        <taxon>Geobacteraceae</taxon>
        <taxon>Geoanaerobacter</taxon>
    </lineage>
</organism>
<dbReference type="Proteomes" id="UP000811899">
    <property type="component" value="Unassembled WGS sequence"/>
</dbReference>
<keyword evidence="4" id="KW-1185">Reference proteome</keyword>
<name>A0AAW4KVM9_9BACT</name>
<dbReference type="EMBL" id="JAHCVJ010000001">
    <property type="protein sequence ID" value="MBT0662704.1"/>
    <property type="molecule type" value="Genomic_DNA"/>
</dbReference>
<feature type="chain" id="PRO_5043554317" evidence="1">
    <location>
        <begin position="34"/>
        <end position="565"/>
    </location>
</feature>
<proteinExistence type="predicted"/>
<dbReference type="RefSeq" id="WP_214169506.1">
    <property type="nucleotide sequence ID" value="NZ_JAHCVJ010000001.1"/>
</dbReference>
<dbReference type="Pfam" id="PF17957">
    <property type="entry name" value="Big_7"/>
    <property type="match status" value="2"/>
</dbReference>
<dbReference type="InterPro" id="IPR013783">
    <property type="entry name" value="Ig-like_fold"/>
</dbReference>
<dbReference type="SUPFAM" id="SSF49265">
    <property type="entry name" value="Fibronectin type III"/>
    <property type="match status" value="1"/>
</dbReference>
<evidence type="ECO:0000256" key="1">
    <source>
        <dbReference type="SAM" id="SignalP"/>
    </source>
</evidence>
<dbReference type="CDD" id="cd00063">
    <property type="entry name" value="FN3"/>
    <property type="match status" value="1"/>
</dbReference>
<comment type="caution">
    <text evidence="3">The sequence shown here is derived from an EMBL/GenBank/DDBJ whole genome shotgun (WGS) entry which is preliminary data.</text>
</comment>
<dbReference type="Gene3D" id="2.60.40.10">
    <property type="entry name" value="Immunoglobulins"/>
    <property type="match status" value="4"/>
</dbReference>
<reference evidence="3 4" key="1">
    <citation type="submission" date="2021-05" db="EMBL/GenBank/DDBJ databases">
        <title>The draft genome of Geobacter pelophilus DSM 12255.</title>
        <authorList>
            <person name="Xu Z."/>
            <person name="Masuda Y."/>
            <person name="Itoh H."/>
            <person name="Senoo K."/>
        </authorList>
    </citation>
    <scope>NUCLEOTIDE SEQUENCE [LARGE SCALE GENOMIC DNA]</scope>
    <source>
        <strain evidence="3 4">DSM 12255</strain>
    </source>
</reference>